<dbReference type="InterPro" id="IPR043148">
    <property type="entry name" value="TagF_C"/>
</dbReference>
<protein>
    <submittedName>
        <fullName evidence="1">Galactosamine-containing minor teichoic acid biosynthesis protein</fullName>
    </submittedName>
</protein>
<gene>
    <name evidence="1" type="ORF">C426_2163</name>
</gene>
<dbReference type="eggNOG" id="COG1887">
    <property type="taxonomic scope" value="Bacteria"/>
</dbReference>
<dbReference type="InterPro" id="IPR007554">
    <property type="entry name" value="Glycerophosphate_synth"/>
</dbReference>
<dbReference type="GO" id="GO:0047355">
    <property type="term" value="F:CDP-glycerol glycerophosphotransferase activity"/>
    <property type="evidence" value="ECO:0007669"/>
    <property type="project" value="InterPro"/>
</dbReference>
<evidence type="ECO:0000313" key="2">
    <source>
        <dbReference type="Proteomes" id="UP000006787"/>
    </source>
</evidence>
<comment type="caution">
    <text evidence="1">The sequence shown here is derived from an EMBL/GenBank/DDBJ whole genome shotgun (WGS) entry which is preliminary data.</text>
</comment>
<accession>K2NSE1</accession>
<name>K2NSE1_9LACT</name>
<dbReference type="AlphaFoldDB" id="K2NSE1"/>
<evidence type="ECO:0000313" key="1">
    <source>
        <dbReference type="EMBL" id="EKF50493.1"/>
    </source>
</evidence>
<reference evidence="1 2" key="1">
    <citation type="journal article" date="2012" name="J. Bacteriol.">
        <title>Genome Sequence of the Bacteriocin-Producing Strain Lactococcus garvieae DCC43.</title>
        <authorList>
            <person name="Gabrielsen C."/>
            <person name="Brede D.A."/>
            <person name="Hernandez P.E."/>
            <person name="Nes I.F."/>
            <person name="Diep D.B."/>
        </authorList>
    </citation>
    <scope>NUCLEOTIDE SEQUENCE [LARGE SCALE GENOMIC DNA]</scope>
    <source>
        <strain evidence="1 2">DCC43</strain>
    </source>
</reference>
<dbReference type="EMBL" id="AMQS01000042">
    <property type="protein sequence ID" value="EKF50493.1"/>
    <property type="molecule type" value="Genomic_DNA"/>
</dbReference>
<sequence>MEVLFINNKLGYDYQIESEGEGISIISSDGSLKYFKFKDAPLREGNLQINEKIIAQISFCSTHFFYIIEQQNHLFSFQQKIRDKNNYFDENIEVYDKHLTINKTGIATTSIYINEGEKRLLGKRVNGILSRKQQNEWYALRLPIKNKKILGSIKYDNRAVFITYYPNKGKVSLSKIFLEEIDMRMEQVNIKNRSNIEFIYKNEKYNFDFRKNEKKHGINLRGSKVKLDPGLVLKLKINKRVFYIYSYKGKNYLTCIAKKAYSIKIDLKISFVKDSVIIYGKYSNTYKKTTGMYDYIYIKGNDHPISRFRRLSTNRGKSLAYAKIPIEVLTNTEEIHRGLYLGSESEKLYPLYMKNNLKEDFEVFARKKLNNNIMLFRGNVGGGTSCTILPFSEEYSLSNIIKQSIASLTSKKVGNMPINLYFEKFSKKADESAIKVFDRVLSENTLSKNYFILDKRSKDFSMLKEKYGKNLVKKYSLKHYQLIYKADNFISTEFSNHVINDRIFLNKLRSKITETPLIFLQHGIMFAKPIENPMAAGFHKKIIKINLKKVIISSELEAKEFYKVGYQPDDLLLSGLATFDNPVINDLKYYSYMPTYRYWEEHLVYENKLEKTSYYRDIISVIKAFEENNLLDKLLIVPHNKFANYIVDHFPDYKNNICTNPSEALTLSKIFISDYSSAIYDAINRGAYPIFWWKEKEMLIEKYQAKPSLDEKTAPGPIVYNEQELIEHIINAEKNEYKLEEIFENKYRKINNFSDNNNTERIINYLKTENII</sequence>
<proteinExistence type="predicted"/>
<dbReference type="Proteomes" id="UP000006787">
    <property type="component" value="Unassembled WGS sequence"/>
</dbReference>
<organism evidence="1 2">
    <name type="scientific">Lactococcus garvieae DCC43</name>
    <dbReference type="NCBI Taxonomy" id="1231377"/>
    <lineage>
        <taxon>Bacteria</taxon>
        <taxon>Bacillati</taxon>
        <taxon>Bacillota</taxon>
        <taxon>Bacilli</taxon>
        <taxon>Lactobacillales</taxon>
        <taxon>Streptococcaceae</taxon>
        <taxon>Lactococcus</taxon>
    </lineage>
</organism>
<dbReference type="Pfam" id="PF04464">
    <property type="entry name" value="Glyphos_transf"/>
    <property type="match status" value="1"/>
</dbReference>
<dbReference type="GO" id="GO:0016020">
    <property type="term" value="C:membrane"/>
    <property type="evidence" value="ECO:0007669"/>
    <property type="project" value="InterPro"/>
</dbReference>
<dbReference type="RefSeq" id="WP_003136807.1">
    <property type="nucleotide sequence ID" value="NZ_AMQS01000042.1"/>
</dbReference>
<dbReference type="Gene3D" id="3.40.50.12580">
    <property type="match status" value="1"/>
</dbReference>
<dbReference type="PATRIC" id="fig|1231377.3.peg.2147"/>